<proteinExistence type="inferred from homology"/>
<dbReference type="GO" id="GO:0000786">
    <property type="term" value="C:nucleosome"/>
    <property type="evidence" value="ECO:0007669"/>
    <property type="project" value="UniProtKB-KW"/>
</dbReference>
<name>H0WAW3_CAVPO</name>
<comment type="similarity">
    <text evidence="1">Belongs to the histone H2A family.</text>
</comment>
<dbReference type="Pfam" id="PF00125">
    <property type="entry name" value="Histone"/>
    <property type="match status" value="1"/>
</dbReference>
<dbReference type="Proteomes" id="UP000005447">
    <property type="component" value="Unassembled WGS sequence"/>
</dbReference>
<sequence length="111" mass="12808">MAHKRMKPRKHPVSRSTRAQLQFPVSRVERYLRENGYLRLSACTPVFLAGILEYLTASALHLAARVAHRRHKKRISPEHLARALEKSEQLRQVFGDSTKALLDEIIQAKKK</sequence>
<keyword evidence="1" id="KW-0238">DNA-binding</keyword>
<protein>
    <recommendedName>
        <fullName evidence="1">Histone H2A</fullName>
    </recommendedName>
</protein>
<keyword evidence="1" id="KW-0544">Nucleosome core</keyword>
<evidence type="ECO:0000256" key="1">
    <source>
        <dbReference type="RuleBase" id="RU003767"/>
    </source>
</evidence>
<keyword evidence="1" id="KW-0158">Chromosome</keyword>
<dbReference type="Bgee" id="ENSCPOG00000026096">
    <property type="expression patterns" value="Expressed in testis"/>
</dbReference>
<dbReference type="Gene3D" id="1.10.20.10">
    <property type="entry name" value="Histone, subunit A"/>
    <property type="match status" value="1"/>
</dbReference>
<keyword evidence="1" id="KW-0539">Nucleus</keyword>
<dbReference type="GO" id="GO:0046982">
    <property type="term" value="F:protein heterodimerization activity"/>
    <property type="evidence" value="ECO:0007669"/>
    <property type="project" value="InterPro"/>
</dbReference>
<reference evidence="4" key="1">
    <citation type="journal article" date="2011" name="Nature">
        <title>A high-resolution map of human evolutionary constraint using 29 mammals.</title>
        <authorList>
            <person name="Lindblad-Toh K."/>
            <person name="Garber M."/>
            <person name="Zuk O."/>
            <person name="Lin M.F."/>
            <person name="Parker B.J."/>
            <person name="Washietl S."/>
            <person name="Kheradpour P."/>
            <person name="Ernst J."/>
            <person name="Jordan G."/>
            <person name="Mauceli E."/>
            <person name="Ward L.D."/>
            <person name="Lowe C.B."/>
            <person name="Holloway A.K."/>
            <person name="Clamp M."/>
            <person name="Gnerre S."/>
            <person name="Alfoldi J."/>
            <person name="Beal K."/>
            <person name="Chang J."/>
            <person name="Clawson H."/>
            <person name="Cuff J."/>
            <person name="Di Palma F."/>
            <person name="Fitzgerald S."/>
            <person name="Flicek P."/>
            <person name="Guttman M."/>
            <person name="Hubisz M.J."/>
            <person name="Jaffe D.B."/>
            <person name="Jungreis I."/>
            <person name="Kent W.J."/>
            <person name="Kostka D."/>
            <person name="Lara M."/>
            <person name="Martins A.L."/>
            <person name="Massingham T."/>
            <person name="Moltke I."/>
            <person name="Raney B.J."/>
            <person name="Rasmussen M.D."/>
            <person name="Robinson J."/>
            <person name="Stark A."/>
            <person name="Vilella A.J."/>
            <person name="Wen J."/>
            <person name="Xie X."/>
            <person name="Zody M.C."/>
            <person name="Baldwin J."/>
            <person name="Bloom T."/>
            <person name="Chin C.W."/>
            <person name="Heiman D."/>
            <person name="Nicol R."/>
            <person name="Nusbaum C."/>
            <person name="Young S."/>
            <person name="Wilkinson J."/>
            <person name="Worley K.C."/>
            <person name="Kovar C.L."/>
            <person name="Muzny D.M."/>
            <person name="Gibbs R.A."/>
            <person name="Cree A."/>
            <person name="Dihn H.H."/>
            <person name="Fowler G."/>
            <person name="Jhangiani S."/>
            <person name="Joshi V."/>
            <person name="Lee S."/>
            <person name="Lewis L.R."/>
            <person name="Nazareth L.V."/>
            <person name="Okwuonu G."/>
            <person name="Santibanez J."/>
            <person name="Warren W.C."/>
            <person name="Mardis E.R."/>
            <person name="Weinstock G.M."/>
            <person name="Wilson R.K."/>
            <person name="Delehaunty K."/>
            <person name="Dooling D."/>
            <person name="Fronik C."/>
            <person name="Fulton L."/>
            <person name="Fulton B."/>
            <person name="Graves T."/>
            <person name="Minx P."/>
            <person name="Sodergren E."/>
            <person name="Birney E."/>
            <person name="Margulies E.H."/>
            <person name="Herrero J."/>
            <person name="Green E.D."/>
            <person name="Haussler D."/>
            <person name="Siepel A."/>
            <person name="Goldman N."/>
            <person name="Pollard K.S."/>
            <person name="Pedersen J.S."/>
            <person name="Lander E.S."/>
            <person name="Kellis M."/>
        </authorList>
    </citation>
    <scope>NUCLEOTIDE SEQUENCE [LARGE SCALE GENOMIC DNA]</scope>
    <source>
        <strain evidence="4">2N</strain>
    </source>
</reference>
<dbReference type="STRING" id="10141.ENSCPOP00000020126"/>
<dbReference type="SUPFAM" id="SSF47113">
    <property type="entry name" value="Histone-fold"/>
    <property type="match status" value="1"/>
</dbReference>
<accession>H0WAW3</accession>
<dbReference type="CDD" id="cd00074">
    <property type="entry name" value="HFD_H2A"/>
    <property type="match status" value="1"/>
</dbReference>
<organism evidence="3 4">
    <name type="scientific">Cavia porcellus</name>
    <name type="common">Guinea pig</name>
    <dbReference type="NCBI Taxonomy" id="10141"/>
    <lineage>
        <taxon>Eukaryota</taxon>
        <taxon>Metazoa</taxon>
        <taxon>Chordata</taxon>
        <taxon>Craniata</taxon>
        <taxon>Vertebrata</taxon>
        <taxon>Euteleostomi</taxon>
        <taxon>Mammalia</taxon>
        <taxon>Eutheria</taxon>
        <taxon>Euarchontoglires</taxon>
        <taxon>Glires</taxon>
        <taxon>Rodentia</taxon>
        <taxon>Hystricomorpha</taxon>
        <taxon>Caviidae</taxon>
        <taxon>Cavia</taxon>
    </lineage>
</organism>
<dbReference type="AlphaFoldDB" id="H0WAW3"/>
<dbReference type="SMART" id="SM00414">
    <property type="entry name" value="H2A"/>
    <property type="match status" value="1"/>
</dbReference>
<dbReference type="FunCoup" id="H0WAW3">
    <property type="interactions" value="36"/>
</dbReference>
<feature type="domain" description="Core Histone H2A/H2B/H3" evidence="2">
    <location>
        <begin position="5"/>
        <end position="84"/>
    </location>
</feature>
<dbReference type="GO" id="GO:0005634">
    <property type="term" value="C:nucleus"/>
    <property type="evidence" value="ECO:0007669"/>
    <property type="project" value="UniProtKB-SubCell"/>
</dbReference>
<evidence type="ECO:0000313" key="3">
    <source>
        <dbReference type="Ensembl" id="ENSCPOP00000020126.2"/>
    </source>
</evidence>
<dbReference type="GO" id="GO:0030527">
    <property type="term" value="F:structural constituent of chromatin"/>
    <property type="evidence" value="ECO:0007669"/>
    <property type="project" value="InterPro"/>
</dbReference>
<dbReference type="InterPro" id="IPR009072">
    <property type="entry name" value="Histone-fold"/>
</dbReference>
<dbReference type="PRINTS" id="PR00620">
    <property type="entry name" value="HISTONEH2A"/>
</dbReference>
<reference evidence="3" key="3">
    <citation type="submission" date="2025-09" db="UniProtKB">
        <authorList>
            <consortium name="Ensembl"/>
        </authorList>
    </citation>
    <scope>IDENTIFICATION</scope>
    <source>
        <strain evidence="3">2N</strain>
    </source>
</reference>
<reference evidence="3" key="2">
    <citation type="submission" date="2025-08" db="UniProtKB">
        <authorList>
            <consortium name="Ensembl"/>
        </authorList>
    </citation>
    <scope>IDENTIFICATION</scope>
    <source>
        <strain evidence="3">2N</strain>
    </source>
</reference>
<evidence type="ECO:0000313" key="4">
    <source>
        <dbReference type="Proteomes" id="UP000005447"/>
    </source>
</evidence>
<keyword evidence="4" id="KW-1185">Reference proteome</keyword>
<dbReference type="Ensembl" id="ENSCPOT00000025358.2">
    <property type="protein sequence ID" value="ENSCPOP00000020126.2"/>
    <property type="gene ID" value="ENSCPOG00000026096.2"/>
</dbReference>
<dbReference type="GO" id="GO:0003677">
    <property type="term" value="F:DNA binding"/>
    <property type="evidence" value="ECO:0007669"/>
    <property type="project" value="UniProtKB-KW"/>
</dbReference>
<dbReference type="OMA" id="HHKMRIT"/>
<dbReference type="GeneTree" id="ENSGT00940000162492"/>
<comment type="subunit">
    <text evidence="1">The nucleosome is a histone octamer containing two molecules each of H2A, H2B, H3 and H4 assembled in one H3-H4 heterotetramer and two H2A-H2B heterodimers. The octamer wraps approximately 147 bp of DNA.</text>
</comment>
<dbReference type="EMBL" id="AAKN02033900">
    <property type="status" value="NOT_ANNOTATED_CDS"/>
    <property type="molecule type" value="Genomic_DNA"/>
</dbReference>
<dbReference type="VEuPathDB" id="HostDB:ENSCPOG00000026096"/>
<evidence type="ECO:0000259" key="2">
    <source>
        <dbReference type="Pfam" id="PF00125"/>
    </source>
</evidence>
<dbReference type="eggNOG" id="KOG1756">
    <property type="taxonomic scope" value="Eukaryota"/>
</dbReference>
<dbReference type="InterPro" id="IPR007125">
    <property type="entry name" value="H2A/H2B/H3"/>
</dbReference>
<dbReference type="InParanoid" id="H0WAW3"/>
<comment type="subcellular location">
    <subcellularLocation>
        <location evidence="1">Nucleus</location>
    </subcellularLocation>
</comment>
<dbReference type="InterPro" id="IPR002119">
    <property type="entry name" value="Histone_H2A"/>
</dbReference>
<dbReference type="PANTHER" id="PTHR23430">
    <property type="entry name" value="HISTONE H2A"/>
    <property type="match status" value="1"/>
</dbReference>
<dbReference type="HOGENOM" id="CLU_062828_3_2_1"/>